<dbReference type="InterPro" id="IPR019489">
    <property type="entry name" value="Clp_ATPase_C"/>
</dbReference>
<dbReference type="GO" id="GO:0008233">
    <property type="term" value="F:peptidase activity"/>
    <property type="evidence" value="ECO:0007669"/>
    <property type="project" value="UniProtKB-KW"/>
</dbReference>
<dbReference type="SUPFAM" id="SSF52540">
    <property type="entry name" value="P-loop containing nucleoside triphosphate hydrolases"/>
    <property type="match status" value="1"/>
</dbReference>
<evidence type="ECO:0000313" key="6">
    <source>
        <dbReference type="EMBL" id="MCC2254563.1"/>
    </source>
</evidence>
<dbReference type="Pfam" id="PF10431">
    <property type="entry name" value="ClpB_D2-small"/>
    <property type="match status" value="1"/>
</dbReference>
<keyword evidence="3" id="KW-0143">Chaperone</keyword>
<evidence type="ECO:0000256" key="3">
    <source>
        <dbReference type="ARBA" id="ARBA00023186"/>
    </source>
</evidence>
<dbReference type="NCBIfam" id="NF003745">
    <property type="entry name" value="PRK05342.1"/>
    <property type="match status" value="1"/>
</dbReference>
<feature type="domain" description="Clp ATPase C-terminal" evidence="5">
    <location>
        <begin position="312"/>
        <end position="402"/>
    </location>
</feature>
<evidence type="ECO:0000259" key="4">
    <source>
        <dbReference type="SMART" id="SM00382"/>
    </source>
</evidence>
<dbReference type="Gene3D" id="3.40.50.300">
    <property type="entry name" value="P-loop containing nucleotide triphosphate hydrolases"/>
    <property type="match status" value="1"/>
</dbReference>
<dbReference type="GO" id="GO:0006508">
    <property type="term" value="P:proteolysis"/>
    <property type="evidence" value="ECO:0007669"/>
    <property type="project" value="UniProtKB-KW"/>
</dbReference>
<keyword evidence="7" id="KW-1185">Reference proteome</keyword>
<dbReference type="GO" id="GO:0005524">
    <property type="term" value="F:ATP binding"/>
    <property type="evidence" value="ECO:0007669"/>
    <property type="project" value="UniProtKB-KW"/>
</dbReference>
<proteinExistence type="predicted"/>
<keyword evidence="6" id="KW-0645">Protease</keyword>
<keyword evidence="2 6" id="KW-0067">ATP-binding</keyword>
<sequence length="430" mass="47915">MSTCYFCGVETSIRPAFYYKKKNIHVCFHCILEMNEALMEATSNNEYAKEAVNSFYFEEENRREEALDQMLPYGNGRTNTARSATLNLKPTEIKELLDQNVIGQEYAKIVLSVAVYNHYKRLKDPTIEKSNILMIGPTGSGKSYLAKNIAQIINVPFVVADATALTEAGYVGENVESILARLITAADGDVSWAEQGIVYIDEIDKIGKKQAGNSVGRDISGEGVQQALLKMVEGAVINVPTENGMNRAYTPFDTSKVLFICGGAFEGINLEKRKMSMGFASIPVYEEPDDIDYGIIPELMGRLPIRVTLQELTKEDLIRIITEPKNSLLNQYKRLFAMDGIHFSLKPDALEKIADMAIQRKTGARGLRAIMEEITLPAMYHAPVNGYKYCSISARNIERHNFTYVTKEDAERILREEAARKAGLAKGASS</sequence>
<dbReference type="Pfam" id="PF07724">
    <property type="entry name" value="AAA_2"/>
    <property type="match status" value="1"/>
</dbReference>
<name>A0ABS8FZ22_9FIRM</name>
<evidence type="ECO:0000256" key="1">
    <source>
        <dbReference type="ARBA" id="ARBA00022741"/>
    </source>
</evidence>
<protein>
    <submittedName>
        <fullName evidence="6">ATP-dependent Clp protease ATP-binding subunit ClpX</fullName>
    </submittedName>
</protein>
<evidence type="ECO:0000259" key="5">
    <source>
        <dbReference type="SMART" id="SM01086"/>
    </source>
</evidence>
<feature type="domain" description="AAA+ ATPase" evidence="4">
    <location>
        <begin position="128"/>
        <end position="243"/>
    </location>
</feature>
<dbReference type="EMBL" id="JAJEQX010000014">
    <property type="protein sequence ID" value="MCC2254563.1"/>
    <property type="molecule type" value="Genomic_DNA"/>
</dbReference>
<reference evidence="6 7" key="1">
    <citation type="submission" date="2021-10" db="EMBL/GenBank/DDBJ databases">
        <title>Anaerobic single-cell dispensing facilitates the cultivation of human gut bacteria.</title>
        <authorList>
            <person name="Afrizal A."/>
        </authorList>
    </citation>
    <scope>NUCLEOTIDE SEQUENCE [LARGE SCALE GENOMIC DNA]</scope>
    <source>
        <strain evidence="6 7">CLA-AA-H200</strain>
    </source>
</reference>
<dbReference type="PANTHER" id="PTHR48102:SF7">
    <property type="entry name" value="ATP-DEPENDENT CLP PROTEASE ATP-BINDING SUBUNIT CLPX-LIKE, MITOCHONDRIAL"/>
    <property type="match status" value="1"/>
</dbReference>
<dbReference type="InterPro" id="IPR050052">
    <property type="entry name" value="ATP-dep_Clp_protease_ClpX"/>
</dbReference>
<evidence type="ECO:0000313" key="7">
    <source>
        <dbReference type="Proteomes" id="UP001198151"/>
    </source>
</evidence>
<dbReference type="NCBIfam" id="TIGR00382">
    <property type="entry name" value="clpX"/>
    <property type="match status" value="1"/>
</dbReference>
<organism evidence="6 7">
    <name type="scientific">Ruminococcus turbiniformis</name>
    <dbReference type="NCBI Taxonomy" id="2881258"/>
    <lineage>
        <taxon>Bacteria</taxon>
        <taxon>Bacillati</taxon>
        <taxon>Bacillota</taxon>
        <taxon>Clostridia</taxon>
        <taxon>Eubacteriales</taxon>
        <taxon>Oscillospiraceae</taxon>
        <taxon>Ruminococcus</taxon>
    </lineage>
</organism>
<keyword evidence="1" id="KW-0547">Nucleotide-binding</keyword>
<dbReference type="InterPro" id="IPR003593">
    <property type="entry name" value="AAA+_ATPase"/>
</dbReference>
<dbReference type="RefSeq" id="WP_227707704.1">
    <property type="nucleotide sequence ID" value="NZ_JAJEQX010000014.1"/>
</dbReference>
<dbReference type="SMART" id="SM01086">
    <property type="entry name" value="ClpB_D2-small"/>
    <property type="match status" value="1"/>
</dbReference>
<dbReference type="InterPro" id="IPR004487">
    <property type="entry name" value="Clp_protease_ATP-bd_su_ClpX"/>
</dbReference>
<dbReference type="PANTHER" id="PTHR48102">
    <property type="entry name" value="ATP-DEPENDENT CLP PROTEASE ATP-BINDING SUBUNIT CLPX-LIKE, MITOCHONDRIAL-RELATED"/>
    <property type="match status" value="1"/>
</dbReference>
<dbReference type="Proteomes" id="UP001198151">
    <property type="component" value="Unassembled WGS sequence"/>
</dbReference>
<accession>A0ABS8FZ22</accession>
<keyword evidence="6" id="KW-0378">Hydrolase</keyword>
<gene>
    <name evidence="6" type="primary">clpX</name>
    <name evidence="6" type="ORF">LKD70_09060</name>
</gene>
<dbReference type="SMART" id="SM00382">
    <property type="entry name" value="AAA"/>
    <property type="match status" value="1"/>
</dbReference>
<dbReference type="InterPro" id="IPR027417">
    <property type="entry name" value="P-loop_NTPase"/>
</dbReference>
<dbReference type="Gene3D" id="1.10.8.60">
    <property type="match status" value="1"/>
</dbReference>
<evidence type="ECO:0000256" key="2">
    <source>
        <dbReference type="ARBA" id="ARBA00022840"/>
    </source>
</evidence>
<dbReference type="InterPro" id="IPR003959">
    <property type="entry name" value="ATPase_AAA_core"/>
</dbReference>
<comment type="caution">
    <text evidence="6">The sequence shown here is derived from an EMBL/GenBank/DDBJ whole genome shotgun (WGS) entry which is preliminary data.</text>
</comment>